<evidence type="ECO:0000313" key="2">
    <source>
        <dbReference type="Proteomes" id="UP001569904"/>
    </source>
</evidence>
<name>A0ABV4QQE8_9ACTN</name>
<protein>
    <submittedName>
        <fullName evidence="1">Uncharacterized protein</fullName>
    </submittedName>
</protein>
<proteinExistence type="predicted"/>
<dbReference type="EMBL" id="JAXCEH010000002">
    <property type="protein sequence ID" value="MFA1552827.1"/>
    <property type="molecule type" value="Genomic_DNA"/>
</dbReference>
<evidence type="ECO:0000313" key="1">
    <source>
        <dbReference type="EMBL" id="MFA1552827.1"/>
    </source>
</evidence>
<comment type="caution">
    <text evidence="1">The sequence shown here is derived from an EMBL/GenBank/DDBJ whole genome shotgun (WGS) entry which is preliminary data.</text>
</comment>
<accession>A0ABV4QQE8</accession>
<gene>
    <name evidence="1" type="ORF">SM436_03875</name>
</gene>
<keyword evidence="2" id="KW-1185">Reference proteome</keyword>
<dbReference type="RefSeq" id="WP_371939112.1">
    <property type="nucleotide sequence ID" value="NZ_JAXCEH010000002.1"/>
</dbReference>
<dbReference type="Proteomes" id="UP001569904">
    <property type="component" value="Unassembled WGS sequence"/>
</dbReference>
<sequence>MDRIDEMNAGPYRGRGETCYGLGLGLVPEAAEAALCIGLACENESEFRSLHIARPLRQAAVHDPRLEAELTAYLPSSHL</sequence>
<reference evidence="1 2" key="1">
    <citation type="submission" date="2023-11" db="EMBL/GenBank/DDBJ databases">
        <title>Actinomadura monticuli sp. nov., isolated from volcanic ash.</title>
        <authorList>
            <person name="Lee S.D."/>
            <person name="Yang H."/>
            <person name="Kim I.S."/>
        </authorList>
    </citation>
    <scope>NUCLEOTIDE SEQUENCE [LARGE SCALE GENOMIC DNA]</scope>
    <source>
        <strain evidence="1 2">DSM 45346</strain>
    </source>
</reference>
<organism evidence="1 2">
    <name type="scientific">Actinomadura chokoriensis</name>
    <dbReference type="NCBI Taxonomy" id="454156"/>
    <lineage>
        <taxon>Bacteria</taxon>
        <taxon>Bacillati</taxon>
        <taxon>Actinomycetota</taxon>
        <taxon>Actinomycetes</taxon>
        <taxon>Streptosporangiales</taxon>
        <taxon>Thermomonosporaceae</taxon>
        <taxon>Actinomadura</taxon>
    </lineage>
</organism>